<sequence>MSTKPRLILGLFTFSPNEYHGGRIGDLNDFKTALDIFQSRGYNELDTARSYGGGSQENFTREAGWKEKGFQVATKIYPFAPISHRHDDIMEQFNLSLRSLGADFVDDRNTPFSETLQTLDGLHKAGKFKRLGLSNFSAFEVAEVVTTCKYNNWVRPTVYQGLYNCMTRSVEAELIPACRRYGLDFVVYAPTAGGFLSGKYASKTEMPKDGRFSDSYLRGQWSRDRYFQDSNFAAVELIRAASEKHGLTMIDVALRWLVHHSKLNILSGNDGIIIGVSKLDQLSSNIDALENKPLPDDVVQALDSAWLLAKPQNTNYWHGELTFTYTI</sequence>
<protein>
    <recommendedName>
        <fullName evidence="3">NADP-dependent oxidoreductase domain-containing protein</fullName>
    </recommendedName>
</protein>
<gene>
    <name evidence="4" type="ORF">PISL3812_00849</name>
</gene>
<dbReference type="PANTHER" id="PTHR43364:SF4">
    <property type="entry name" value="NAD(P)-LINKED OXIDOREDUCTASE SUPERFAMILY PROTEIN"/>
    <property type="match status" value="1"/>
</dbReference>
<dbReference type="OrthoDB" id="48988at2759"/>
<dbReference type="CDD" id="cd19075">
    <property type="entry name" value="AKR_AKR7A1-5"/>
    <property type="match status" value="1"/>
</dbReference>
<dbReference type="Proteomes" id="UP000054383">
    <property type="component" value="Unassembled WGS sequence"/>
</dbReference>
<proteinExistence type="inferred from homology"/>
<evidence type="ECO:0000259" key="3">
    <source>
        <dbReference type="Pfam" id="PF00248"/>
    </source>
</evidence>
<dbReference type="AlphaFoldDB" id="A0A0U1LKH0"/>
<dbReference type="Pfam" id="PF00248">
    <property type="entry name" value="Aldo_ket_red"/>
    <property type="match status" value="1"/>
</dbReference>
<dbReference type="STRING" id="28573.A0A0U1LKH0"/>
<dbReference type="InterPro" id="IPR050523">
    <property type="entry name" value="AKR_Detox_Biosynth"/>
</dbReference>
<keyword evidence="1" id="KW-0560">Oxidoreductase</keyword>
<dbReference type="InterPro" id="IPR023210">
    <property type="entry name" value="NADP_OxRdtase_dom"/>
</dbReference>
<dbReference type="EMBL" id="CVMT01000001">
    <property type="protein sequence ID" value="CRG83498.1"/>
    <property type="molecule type" value="Genomic_DNA"/>
</dbReference>
<evidence type="ECO:0000313" key="5">
    <source>
        <dbReference type="Proteomes" id="UP000054383"/>
    </source>
</evidence>
<accession>A0A0U1LKH0</accession>
<dbReference type="GO" id="GO:0016491">
    <property type="term" value="F:oxidoreductase activity"/>
    <property type="evidence" value="ECO:0007669"/>
    <property type="project" value="UniProtKB-KW"/>
</dbReference>
<evidence type="ECO:0000313" key="4">
    <source>
        <dbReference type="EMBL" id="CRG83498.1"/>
    </source>
</evidence>
<keyword evidence="5" id="KW-1185">Reference proteome</keyword>
<comment type="similarity">
    <text evidence="2">Belongs to the aldo/keto reductase family. Aldo/keto reductase 2 subfamily.</text>
</comment>
<dbReference type="SUPFAM" id="SSF51430">
    <property type="entry name" value="NAD(P)-linked oxidoreductase"/>
    <property type="match status" value="1"/>
</dbReference>
<dbReference type="PROSITE" id="PS00062">
    <property type="entry name" value="ALDOKETO_REDUCTASE_2"/>
    <property type="match status" value="1"/>
</dbReference>
<organism evidence="4 5">
    <name type="scientific">Talaromyces islandicus</name>
    <name type="common">Penicillium islandicum</name>
    <dbReference type="NCBI Taxonomy" id="28573"/>
    <lineage>
        <taxon>Eukaryota</taxon>
        <taxon>Fungi</taxon>
        <taxon>Dikarya</taxon>
        <taxon>Ascomycota</taxon>
        <taxon>Pezizomycotina</taxon>
        <taxon>Eurotiomycetes</taxon>
        <taxon>Eurotiomycetidae</taxon>
        <taxon>Eurotiales</taxon>
        <taxon>Trichocomaceae</taxon>
        <taxon>Talaromyces</taxon>
        <taxon>Talaromyces sect. Islandici</taxon>
    </lineage>
</organism>
<evidence type="ECO:0000256" key="2">
    <source>
        <dbReference type="ARBA" id="ARBA00038157"/>
    </source>
</evidence>
<dbReference type="InterPro" id="IPR036812">
    <property type="entry name" value="NAD(P)_OxRdtase_dom_sf"/>
</dbReference>
<evidence type="ECO:0000256" key="1">
    <source>
        <dbReference type="ARBA" id="ARBA00023002"/>
    </source>
</evidence>
<dbReference type="Gene3D" id="3.20.20.100">
    <property type="entry name" value="NADP-dependent oxidoreductase domain"/>
    <property type="match status" value="1"/>
</dbReference>
<reference evidence="4 5" key="1">
    <citation type="submission" date="2015-04" db="EMBL/GenBank/DDBJ databases">
        <authorList>
            <person name="Syromyatnikov M.Y."/>
            <person name="Popov V.N."/>
        </authorList>
    </citation>
    <scope>NUCLEOTIDE SEQUENCE [LARGE SCALE GENOMIC DNA]</scope>
    <source>
        <strain evidence="4">WF-38-12</strain>
    </source>
</reference>
<dbReference type="InterPro" id="IPR018170">
    <property type="entry name" value="Aldo/ket_reductase_CS"/>
</dbReference>
<name>A0A0U1LKH0_TALIS</name>
<feature type="domain" description="NADP-dependent oxidoreductase" evidence="3">
    <location>
        <begin position="7"/>
        <end position="306"/>
    </location>
</feature>
<dbReference type="PANTHER" id="PTHR43364">
    <property type="entry name" value="NADH-SPECIFIC METHYLGLYOXAL REDUCTASE-RELATED"/>
    <property type="match status" value="1"/>
</dbReference>